<dbReference type="InterPro" id="IPR011044">
    <property type="entry name" value="Quino_amine_DH_bsu"/>
</dbReference>
<organism evidence="2 3">
    <name type="scientific">Rhodococcus globerulus</name>
    <dbReference type="NCBI Taxonomy" id="33008"/>
    <lineage>
        <taxon>Bacteria</taxon>
        <taxon>Bacillati</taxon>
        <taxon>Actinomycetota</taxon>
        <taxon>Actinomycetes</taxon>
        <taxon>Mycobacteriales</taxon>
        <taxon>Nocardiaceae</taxon>
        <taxon>Rhodococcus</taxon>
    </lineage>
</organism>
<dbReference type="SUPFAM" id="SSF50969">
    <property type="entry name" value="YVTN repeat-like/Quinoprotein amine dehydrogenase"/>
    <property type="match status" value="1"/>
</dbReference>
<gene>
    <name evidence="2" type="primary">aztD</name>
    <name evidence="2" type="ORF">R3Q16_19445</name>
</gene>
<dbReference type="PROSITE" id="PS51257">
    <property type="entry name" value="PROKAR_LIPOPROTEIN"/>
    <property type="match status" value="1"/>
</dbReference>
<sequence>MHLTTRVSRRLTLATSVGLSLALVTGCSSDTTDAAEATTTAASSAPNEQASATPRLAISYDGGVLVLDATSLDVVGETAIEGFTRLNPAGDGRHVMISAGEAFKVLDTGTWSSAHGDHSHYYTADPAMSDVEFAANEPGHVVRHAGKTVLFNDGSGLIEIFDPVQLAKRQPRVETYTTPEPHHGVAVALVDGSLLTTIGNSESRNGIAVLDTNRAEVMRNEQCPGVHGEAVAADETIVLGCQDGLLVYKNGAITKVQSPDAYGRIGNQAGSEESDIVLGDYKTDPDAELERPQRISLTNTTTSELKLVDLGTSYTFRSLGRGPHGEALVLGTDGAIHVIDPNTGAVTKKIAVIGEWTEPTEWQEPRPTLFTLDHTAYVTDPASKKLIAVDLEDGSILTETTLDHTPNELTGVTG</sequence>
<dbReference type="InterPro" id="IPR047697">
    <property type="entry name" value="AztD-like"/>
</dbReference>
<dbReference type="EMBL" id="JAWLKB010000008">
    <property type="protein sequence ID" value="MDV6268793.1"/>
    <property type="molecule type" value="Genomic_DNA"/>
</dbReference>
<dbReference type="InterPro" id="IPR015943">
    <property type="entry name" value="WD40/YVTN_repeat-like_dom_sf"/>
</dbReference>
<protein>
    <submittedName>
        <fullName evidence="2">Zinc metallochaperone AztD</fullName>
    </submittedName>
</protein>
<proteinExistence type="predicted"/>
<dbReference type="Proteomes" id="UP001185927">
    <property type="component" value="Unassembled WGS sequence"/>
</dbReference>
<accession>A0ABU4BXR9</accession>
<comment type="caution">
    <text evidence="2">The sequence shown here is derived from an EMBL/GenBank/DDBJ whole genome shotgun (WGS) entry which is preliminary data.</text>
</comment>
<keyword evidence="1" id="KW-0732">Signal</keyword>
<reference evidence="2 3" key="1">
    <citation type="submission" date="2023-10" db="EMBL/GenBank/DDBJ databases">
        <title>Development of a sustainable strategy for remediation of hydrocarbon-contaminated territories based on the waste exchange concept.</title>
        <authorList>
            <person name="Krivoruchko A."/>
        </authorList>
    </citation>
    <scope>NUCLEOTIDE SEQUENCE [LARGE SCALE GENOMIC DNA]</scope>
    <source>
        <strain evidence="2 3">IEGM 1203</strain>
    </source>
</reference>
<evidence type="ECO:0000256" key="1">
    <source>
        <dbReference type="SAM" id="SignalP"/>
    </source>
</evidence>
<evidence type="ECO:0000313" key="2">
    <source>
        <dbReference type="EMBL" id="MDV6268793.1"/>
    </source>
</evidence>
<feature type="chain" id="PRO_5045253691" evidence="1">
    <location>
        <begin position="23"/>
        <end position="414"/>
    </location>
</feature>
<dbReference type="NCBIfam" id="NF038015">
    <property type="entry name" value="AztD"/>
    <property type="match status" value="1"/>
</dbReference>
<evidence type="ECO:0000313" key="3">
    <source>
        <dbReference type="Proteomes" id="UP001185927"/>
    </source>
</evidence>
<dbReference type="RefSeq" id="WP_233365837.1">
    <property type="nucleotide sequence ID" value="NZ_JACLZG010000068.1"/>
</dbReference>
<dbReference type="Gene3D" id="2.130.10.10">
    <property type="entry name" value="YVTN repeat-like/Quinoprotein amine dehydrogenase"/>
    <property type="match status" value="1"/>
</dbReference>
<feature type="signal peptide" evidence="1">
    <location>
        <begin position="1"/>
        <end position="22"/>
    </location>
</feature>
<keyword evidence="3" id="KW-1185">Reference proteome</keyword>
<name>A0ABU4BXR9_RHOGO</name>